<protein>
    <submittedName>
        <fullName evidence="8">CoA ester lyase</fullName>
    </submittedName>
</protein>
<dbReference type="Pfam" id="PF03328">
    <property type="entry name" value="HpcH_HpaI"/>
    <property type="match status" value="1"/>
</dbReference>
<feature type="domain" description="HpcH/HpaI aldolase/citrate lyase" evidence="7">
    <location>
        <begin position="7"/>
        <end position="221"/>
    </location>
</feature>
<name>A0A211ZFT6_9PROT</name>
<evidence type="ECO:0000256" key="3">
    <source>
        <dbReference type="ARBA" id="ARBA00022723"/>
    </source>
</evidence>
<evidence type="ECO:0000313" key="9">
    <source>
        <dbReference type="Proteomes" id="UP000196655"/>
    </source>
</evidence>
<dbReference type="SUPFAM" id="SSF51621">
    <property type="entry name" value="Phosphoenolpyruvate/pyruvate domain"/>
    <property type="match status" value="1"/>
</dbReference>
<dbReference type="AlphaFoldDB" id="A0A211ZFT6"/>
<dbReference type="GO" id="GO:0016829">
    <property type="term" value="F:lyase activity"/>
    <property type="evidence" value="ECO:0007669"/>
    <property type="project" value="UniProtKB-KW"/>
</dbReference>
<evidence type="ECO:0000256" key="5">
    <source>
        <dbReference type="PIRSR" id="PIRSR015582-1"/>
    </source>
</evidence>
<dbReference type="EMBL" id="NHON01000068">
    <property type="protein sequence ID" value="OWJ64113.1"/>
    <property type="molecule type" value="Genomic_DNA"/>
</dbReference>
<dbReference type="STRING" id="1122125.GCA_000423185_00141"/>
<feature type="binding site" evidence="6">
    <location>
        <position position="153"/>
    </location>
    <ligand>
        <name>Mg(2+)</name>
        <dbReference type="ChEBI" id="CHEBI:18420"/>
    </ligand>
</feature>
<dbReference type="OrthoDB" id="9800547at2"/>
<evidence type="ECO:0000256" key="1">
    <source>
        <dbReference type="ARBA" id="ARBA00001946"/>
    </source>
</evidence>
<evidence type="ECO:0000259" key="7">
    <source>
        <dbReference type="Pfam" id="PF03328"/>
    </source>
</evidence>
<comment type="similarity">
    <text evidence="2">Belongs to the HpcH/HpaI aldolase family.</text>
</comment>
<dbReference type="PANTHER" id="PTHR32308:SF10">
    <property type="entry name" value="CITRATE LYASE SUBUNIT BETA"/>
    <property type="match status" value="1"/>
</dbReference>
<keyword evidence="9" id="KW-1185">Reference proteome</keyword>
<evidence type="ECO:0000256" key="6">
    <source>
        <dbReference type="PIRSR" id="PIRSR015582-2"/>
    </source>
</evidence>
<proteinExistence type="inferred from homology"/>
<feature type="binding site" evidence="6">
    <location>
        <position position="126"/>
    </location>
    <ligand>
        <name>Mg(2+)</name>
        <dbReference type="ChEBI" id="CHEBI:18420"/>
    </ligand>
</feature>
<feature type="binding site" evidence="5">
    <location>
        <position position="68"/>
    </location>
    <ligand>
        <name>substrate</name>
    </ligand>
</feature>
<evidence type="ECO:0000256" key="4">
    <source>
        <dbReference type="ARBA" id="ARBA00022842"/>
    </source>
</evidence>
<gene>
    <name evidence="8" type="ORF">BWR60_26450</name>
</gene>
<evidence type="ECO:0000313" key="8">
    <source>
        <dbReference type="EMBL" id="OWJ64113.1"/>
    </source>
</evidence>
<feature type="binding site" evidence="5">
    <location>
        <position position="126"/>
    </location>
    <ligand>
        <name>substrate</name>
    </ligand>
</feature>
<comment type="caution">
    <text evidence="8">The sequence shown here is derived from an EMBL/GenBank/DDBJ whole genome shotgun (WGS) entry which is preliminary data.</text>
</comment>
<dbReference type="GO" id="GO:0000287">
    <property type="term" value="F:magnesium ion binding"/>
    <property type="evidence" value="ECO:0007669"/>
    <property type="project" value="TreeGrafter"/>
</dbReference>
<keyword evidence="8" id="KW-0456">Lyase</keyword>
<keyword evidence="3 6" id="KW-0479">Metal-binding</keyword>
<reference evidence="9" key="1">
    <citation type="submission" date="2017-05" db="EMBL/GenBank/DDBJ databases">
        <authorList>
            <person name="Macchi M."/>
            <person name="Festa S."/>
            <person name="Coppotelli B.M."/>
            <person name="Morelli I.S."/>
        </authorList>
    </citation>
    <scope>NUCLEOTIDE SEQUENCE [LARGE SCALE GENOMIC DNA]</scope>
    <source>
        <strain evidence="9">I</strain>
    </source>
</reference>
<dbReference type="PANTHER" id="PTHR32308">
    <property type="entry name" value="LYASE BETA SUBUNIT, PUTATIVE (AFU_ORTHOLOGUE AFUA_4G13030)-RELATED"/>
    <property type="match status" value="1"/>
</dbReference>
<keyword evidence="4 6" id="KW-0460">Magnesium</keyword>
<dbReference type="RefSeq" id="WP_088154611.1">
    <property type="nucleotide sequence ID" value="NZ_NHON01000068.1"/>
</dbReference>
<dbReference type="InterPro" id="IPR015813">
    <property type="entry name" value="Pyrv/PenolPyrv_kinase-like_dom"/>
</dbReference>
<dbReference type="PIRSF" id="PIRSF015582">
    <property type="entry name" value="Cit_lyase_B"/>
    <property type="match status" value="1"/>
</dbReference>
<organism evidence="8 9">
    <name type="scientific">Inquilinus limosus</name>
    <dbReference type="NCBI Taxonomy" id="171674"/>
    <lineage>
        <taxon>Bacteria</taxon>
        <taxon>Pseudomonadati</taxon>
        <taxon>Pseudomonadota</taxon>
        <taxon>Alphaproteobacteria</taxon>
        <taxon>Rhodospirillales</taxon>
        <taxon>Rhodospirillaceae</taxon>
        <taxon>Inquilinus</taxon>
    </lineage>
</organism>
<dbReference type="InterPro" id="IPR011206">
    <property type="entry name" value="Citrate_lyase_beta/mcl1/mcl2"/>
</dbReference>
<dbReference type="GO" id="GO:0006107">
    <property type="term" value="P:oxaloacetate metabolic process"/>
    <property type="evidence" value="ECO:0007669"/>
    <property type="project" value="TreeGrafter"/>
</dbReference>
<dbReference type="InterPro" id="IPR040442">
    <property type="entry name" value="Pyrv_kinase-like_dom_sf"/>
</dbReference>
<dbReference type="Proteomes" id="UP000196655">
    <property type="component" value="Unassembled WGS sequence"/>
</dbReference>
<comment type="cofactor">
    <cofactor evidence="1">
        <name>Mg(2+)</name>
        <dbReference type="ChEBI" id="CHEBI:18420"/>
    </cofactor>
</comment>
<sequence length="290" mass="29662">MTIRPRRSLLYVPGSNPRALDKARTLDADGLILDLEDAVAPDAKVAARERIVAAVSAGGWGPREVLVRANAADTPWGADDLAALAGSGADGIVLSKVERPEAVKAAEAALREVGAPETLRLWCMVETPLGVLNAAAVAGSSARLAGLILGTSDLAKDLRAAHEPGRQPLLTALGLCLLAGRAHGLAVIDGVHLDLEDEAGFAESCRQGAALGFDGKSLIHPKTIAAANAAFAPSTETVETALRVIAAHAAAVQAGQGVTVVDGRLVEALHVSDAERVLALHRAIAERGGA</sequence>
<evidence type="ECO:0000256" key="2">
    <source>
        <dbReference type="ARBA" id="ARBA00005568"/>
    </source>
</evidence>
<dbReference type="InterPro" id="IPR005000">
    <property type="entry name" value="Aldolase/citrate-lyase_domain"/>
</dbReference>
<dbReference type="Gene3D" id="3.20.20.60">
    <property type="entry name" value="Phosphoenolpyruvate-binding domains"/>
    <property type="match status" value="1"/>
</dbReference>
<accession>A0A211ZFT6</accession>